<evidence type="ECO:0000313" key="1">
    <source>
        <dbReference type="EMBL" id="MFD1612980.1"/>
    </source>
</evidence>
<reference evidence="2" key="1">
    <citation type="journal article" date="2019" name="Int. J. Syst. Evol. Microbiol.">
        <title>The Global Catalogue of Microorganisms (GCM) 10K type strain sequencing project: providing services to taxonomists for standard genome sequencing and annotation.</title>
        <authorList>
            <consortium name="The Broad Institute Genomics Platform"/>
            <consortium name="The Broad Institute Genome Sequencing Center for Infectious Disease"/>
            <person name="Wu L."/>
            <person name="Ma J."/>
        </authorList>
    </citation>
    <scope>NUCLEOTIDE SEQUENCE [LARGE SCALE GENOMIC DNA]</scope>
    <source>
        <strain evidence="2">CGMCC 1.16275</strain>
    </source>
</reference>
<comment type="caution">
    <text evidence="1">The sequence shown here is derived from an EMBL/GenBank/DDBJ whole genome shotgun (WGS) entry which is preliminary data.</text>
</comment>
<proteinExistence type="predicted"/>
<organism evidence="1 2">
    <name type="scientific">Sphingomonas tabacisoli</name>
    <dbReference type="NCBI Taxonomy" id="2249466"/>
    <lineage>
        <taxon>Bacteria</taxon>
        <taxon>Pseudomonadati</taxon>
        <taxon>Pseudomonadota</taxon>
        <taxon>Alphaproteobacteria</taxon>
        <taxon>Sphingomonadales</taxon>
        <taxon>Sphingomonadaceae</taxon>
        <taxon>Sphingomonas</taxon>
    </lineage>
</organism>
<dbReference type="EMBL" id="JBHUDY010000002">
    <property type="protein sequence ID" value="MFD1612980.1"/>
    <property type="molecule type" value="Genomic_DNA"/>
</dbReference>
<evidence type="ECO:0000313" key="2">
    <source>
        <dbReference type="Proteomes" id="UP001597115"/>
    </source>
</evidence>
<protein>
    <submittedName>
        <fullName evidence="1">Uncharacterized protein</fullName>
    </submittedName>
</protein>
<dbReference type="Proteomes" id="UP001597115">
    <property type="component" value="Unassembled WGS sequence"/>
</dbReference>
<dbReference type="RefSeq" id="WP_380890608.1">
    <property type="nucleotide sequence ID" value="NZ_JBHUDY010000002.1"/>
</dbReference>
<accession>A0ABW4I734</accession>
<gene>
    <name evidence="1" type="ORF">ACFSCW_14335</name>
</gene>
<name>A0ABW4I734_9SPHN</name>
<keyword evidence="2" id="KW-1185">Reference proteome</keyword>
<sequence length="118" mass="12319">MLNKRKEVVGAVVSRLKPAEENLDLALASLAGLNASLPAARAQSGLALSVGHEALAAFSEAQSLLVRARGKVIEGHRLLEETRRAFRFPEVANGGLGDKDPNSVFPVPTGGHLTVVSG</sequence>